<dbReference type="Gene3D" id="2.40.50.90">
    <property type="match status" value="1"/>
</dbReference>
<evidence type="ECO:0000313" key="4">
    <source>
        <dbReference type="EMBL" id="PWK80804.1"/>
    </source>
</evidence>
<keyword evidence="2" id="KW-0732">Signal</keyword>
<dbReference type="InterPro" id="IPR035437">
    <property type="entry name" value="SNase_OB-fold_sf"/>
</dbReference>
<keyword evidence="4" id="KW-0378">Hydrolase</keyword>
<keyword evidence="4" id="KW-0255">Endonuclease</keyword>
<feature type="compositionally biased region" description="Low complexity" evidence="1">
    <location>
        <begin position="216"/>
        <end position="227"/>
    </location>
</feature>
<dbReference type="Pfam" id="PF00565">
    <property type="entry name" value="SNase"/>
    <property type="match status" value="1"/>
</dbReference>
<feature type="chain" id="PRO_5016318020" evidence="2">
    <location>
        <begin position="43"/>
        <end position="286"/>
    </location>
</feature>
<dbReference type="GO" id="GO:0004519">
    <property type="term" value="F:endonuclease activity"/>
    <property type="evidence" value="ECO:0007669"/>
    <property type="project" value="UniProtKB-KW"/>
</dbReference>
<evidence type="ECO:0000256" key="1">
    <source>
        <dbReference type="SAM" id="MobiDB-lite"/>
    </source>
</evidence>
<feature type="signal peptide" evidence="2">
    <location>
        <begin position="1"/>
        <end position="42"/>
    </location>
</feature>
<reference evidence="4 5" key="1">
    <citation type="submission" date="2018-05" db="EMBL/GenBank/DDBJ databases">
        <title>Genomic Encyclopedia of Type Strains, Phase IV (KMG-IV): sequencing the most valuable type-strain genomes for metagenomic binning, comparative biology and taxonomic classification.</title>
        <authorList>
            <person name="Goeker M."/>
        </authorList>
    </citation>
    <scope>NUCLEOTIDE SEQUENCE [LARGE SCALE GENOMIC DNA]</scope>
    <source>
        <strain evidence="4 5">DSM 45480</strain>
    </source>
</reference>
<gene>
    <name evidence="4" type="ORF">C8D88_12282</name>
</gene>
<proteinExistence type="predicted"/>
<evidence type="ECO:0000256" key="2">
    <source>
        <dbReference type="SAM" id="SignalP"/>
    </source>
</evidence>
<keyword evidence="4" id="KW-0540">Nuclease</keyword>
<organism evidence="4 5">
    <name type="scientific">Lentzea atacamensis</name>
    <dbReference type="NCBI Taxonomy" id="531938"/>
    <lineage>
        <taxon>Bacteria</taxon>
        <taxon>Bacillati</taxon>
        <taxon>Actinomycetota</taxon>
        <taxon>Actinomycetes</taxon>
        <taxon>Pseudonocardiales</taxon>
        <taxon>Pseudonocardiaceae</taxon>
        <taxon>Lentzea</taxon>
    </lineage>
</organism>
<comment type="caution">
    <text evidence="4">The sequence shown here is derived from an EMBL/GenBank/DDBJ whole genome shotgun (WGS) entry which is preliminary data.</text>
</comment>
<evidence type="ECO:0000313" key="5">
    <source>
        <dbReference type="Proteomes" id="UP000246005"/>
    </source>
</evidence>
<feature type="region of interest" description="Disordered" evidence="1">
    <location>
        <begin position="161"/>
        <end position="286"/>
    </location>
</feature>
<dbReference type="SUPFAM" id="SSF50199">
    <property type="entry name" value="Staphylococcal nuclease"/>
    <property type="match status" value="1"/>
</dbReference>
<dbReference type="SMART" id="SM00318">
    <property type="entry name" value="SNc"/>
    <property type="match status" value="1"/>
</dbReference>
<accession>A0A316HHZ2</accession>
<feature type="compositionally biased region" description="Low complexity" evidence="1">
    <location>
        <begin position="190"/>
        <end position="201"/>
    </location>
</feature>
<feature type="domain" description="TNase-like" evidence="3">
    <location>
        <begin position="64"/>
        <end position="186"/>
    </location>
</feature>
<feature type="compositionally biased region" description="Basic and acidic residues" evidence="1">
    <location>
        <begin position="274"/>
        <end position="286"/>
    </location>
</feature>
<dbReference type="AlphaFoldDB" id="A0A316HHZ2"/>
<feature type="compositionally biased region" description="Basic and acidic residues" evidence="1">
    <location>
        <begin position="168"/>
        <end position="177"/>
    </location>
</feature>
<dbReference type="InterPro" id="IPR016071">
    <property type="entry name" value="Staphylococal_nuclease_OB-fold"/>
</dbReference>
<sequence length="286" mass="29987">MPQLNDPGALRRLWWQSTPGGRLGIACSSVVLSLVATGFAVADTTTSTPEKVVRSTPSATSRPGDSQVVVQAVSAVDLFNGLDATTSELVRVRVTGIRSTGPCWAHDELAFARNTLDGKQVRLLDDGRGARDPEGRLLVKVQLLAGQDYAETAVAAGAAVPDTGSDTRLTEAEAEARQHRRGVWASTCVPSTPSASGSSQPSSPPPSSAGEKTTETSRTTARPTTPVEVPPQPTVSTAPEPQPPDDIQRGVDMGAPCSPEGVRGLTAQGQEVTCQRKGEDLRWMKA</sequence>
<name>A0A316HHZ2_9PSEU</name>
<evidence type="ECO:0000259" key="3">
    <source>
        <dbReference type="SMART" id="SM00318"/>
    </source>
</evidence>
<protein>
    <submittedName>
        <fullName evidence="4">Endonuclease YncB(Thermonuclease family)</fullName>
    </submittedName>
</protein>
<dbReference type="EMBL" id="QGHB01000022">
    <property type="protein sequence ID" value="PWK80804.1"/>
    <property type="molecule type" value="Genomic_DNA"/>
</dbReference>
<dbReference type="Proteomes" id="UP000246005">
    <property type="component" value="Unassembled WGS sequence"/>
</dbReference>